<sequence>MSRLGCAWELWEGRGTEVQDRTQTDYRRIYLRLEKYTSKPFGLTVPMRPWMSIMNRRRIWNACVELLEYYSEGRTPGDNPRSRGLPAWMETWELNLPDKTSDVATFLGTFYRHRSSG</sequence>
<dbReference type="Proteomes" id="UP000186955">
    <property type="component" value="Unassembled WGS sequence"/>
</dbReference>
<evidence type="ECO:0000313" key="1">
    <source>
        <dbReference type="EMBL" id="OKO98501.1"/>
    </source>
</evidence>
<dbReference type="EMBL" id="MNBE01000672">
    <property type="protein sequence ID" value="OKO98501.1"/>
    <property type="molecule type" value="Genomic_DNA"/>
</dbReference>
<gene>
    <name evidence="1" type="ORF">PENSUB_9177</name>
</gene>
<organism evidence="1 2">
    <name type="scientific">Penicillium subrubescens</name>
    <dbReference type="NCBI Taxonomy" id="1316194"/>
    <lineage>
        <taxon>Eukaryota</taxon>
        <taxon>Fungi</taxon>
        <taxon>Dikarya</taxon>
        <taxon>Ascomycota</taxon>
        <taxon>Pezizomycotina</taxon>
        <taxon>Eurotiomycetes</taxon>
        <taxon>Eurotiomycetidae</taxon>
        <taxon>Eurotiales</taxon>
        <taxon>Aspergillaceae</taxon>
        <taxon>Penicillium</taxon>
    </lineage>
</organism>
<name>A0A1Q5TE53_9EURO</name>
<evidence type="ECO:0000313" key="2">
    <source>
        <dbReference type="Proteomes" id="UP000186955"/>
    </source>
</evidence>
<comment type="caution">
    <text evidence="1">The sequence shown here is derived from an EMBL/GenBank/DDBJ whole genome shotgun (WGS) entry which is preliminary data.</text>
</comment>
<reference evidence="1 2" key="1">
    <citation type="submission" date="2016-10" db="EMBL/GenBank/DDBJ databases">
        <title>Genome sequence of the ascomycete fungus Penicillium subrubescens.</title>
        <authorList>
            <person name="De Vries R.P."/>
            <person name="Peng M."/>
            <person name="Dilokpimol A."/>
            <person name="Hilden K."/>
            <person name="Makela M.R."/>
            <person name="Grigoriev I."/>
            <person name="Riley R."/>
            <person name="Granchi Z."/>
        </authorList>
    </citation>
    <scope>NUCLEOTIDE SEQUENCE [LARGE SCALE GENOMIC DNA]</scope>
    <source>
        <strain evidence="1 2">CBS 132785</strain>
    </source>
</reference>
<keyword evidence="2" id="KW-1185">Reference proteome</keyword>
<accession>A0A1Q5TE53</accession>
<proteinExistence type="predicted"/>
<protein>
    <submittedName>
        <fullName evidence="1">Uncharacterized protein</fullName>
    </submittedName>
</protein>
<dbReference type="AlphaFoldDB" id="A0A1Q5TE53"/>